<evidence type="ECO:0000313" key="1">
    <source>
        <dbReference type="EMBL" id="CBX30241.1"/>
    </source>
</evidence>
<protein>
    <recommendedName>
        <fullName evidence="2">PilZ domain-containing protein</fullName>
    </recommendedName>
</protein>
<name>E1YHX2_9BACT</name>
<gene>
    <name evidence="1" type="ORF">N47_D30500</name>
</gene>
<proteinExistence type="predicted"/>
<evidence type="ECO:0008006" key="2">
    <source>
        <dbReference type="Google" id="ProtNLM"/>
    </source>
</evidence>
<dbReference type="AlphaFoldDB" id="E1YHX2"/>
<accession>E1YHX2</accession>
<dbReference type="EMBL" id="FR695874">
    <property type="protein sequence ID" value="CBX30241.1"/>
    <property type="molecule type" value="Genomic_DNA"/>
</dbReference>
<reference evidence="1" key="1">
    <citation type="journal article" date="2011" name="Environ. Microbiol.">
        <title>Genomic insights into the metabolic potential of the polycyclic aromatic hydrocarbon degrading sulfate-reducing Deltaproteobacterium N47.</title>
        <authorList>
            <person name="Bergmann F."/>
            <person name="Selesi D."/>
            <person name="Weinmaier T."/>
            <person name="Tischler P."/>
            <person name="Rattei T."/>
            <person name="Meckenstock R.U."/>
        </authorList>
    </citation>
    <scope>NUCLEOTIDE SEQUENCE</scope>
</reference>
<sequence>MSNEHIFLEGRKHKRFRLKKGVRAALTPGNKIGQIKEINEGGLVFRCADNDKPLKRPVKIDIFSSAYDFYLSNVSVQSSGYLKTDSKVSLSSQPIRQLKIQIGKMTSTQIILLDHFLKEYILPDS</sequence>
<organism evidence="1">
    <name type="scientific">uncultured Desulfobacterium sp</name>
    <dbReference type="NCBI Taxonomy" id="201089"/>
    <lineage>
        <taxon>Bacteria</taxon>
        <taxon>Pseudomonadati</taxon>
        <taxon>Thermodesulfobacteriota</taxon>
        <taxon>Desulfobacteria</taxon>
        <taxon>Desulfobacterales</taxon>
        <taxon>Desulfobacteriaceae</taxon>
        <taxon>Desulfobacterium</taxon>
        <taxon>environmental samples</taxon>
    </lineage>
</organism>